<dbReference type="PROSITE" id="PS00910">
    <property type="entry name" value="UPF0029"/>
    <property type="match status" value="1"/>
</dbReference>
<dbReference type="EMBL" id="WBVQ01000001">
    <property type="protein sequence ID" value="KAB2817770.1"/>
    <property type="molecule type" value="Genomic_DNA"/>
</dbReference>
<evidence type="ECO:0000259" key="2">
    <source>
        <dbReference type="Pfam" id="PF01205"/>
    </source>
</evidence>
<evidence type="ECO:0000256" key="1">
    <source>
        <dbReference type="ARBA" id="ARBA00007665"/>
    </source>
</evidence>
<proteinExistence type="inferred from homology"/>
<dbReference type="InterPro" id="IPR001498">
    <property type="entry name" value="Impact_N"/>
</dbReference>
<dbReference type="Gene3D" id="3.30.230.30">
    <property type="entry name" value="Impact, N-terminal domain"/>
    <property type="match status" value="1"/>
</dbReference>
<dbReference type="Pfam" id="PF01205">
    <property type="entry name" value="Impact_N"/>
    <property type="match status" value="1"/>
</dbReference>
<sequence>MSESIEDTYKTIHQPGEALFKDRGSKFFAYVFPVRTEDDFKERLAELKKEHYQARHHCYAWRINPDEIAFRANDDGEPSHSAGTPILYALQSAEVVNVGAIVVRYFGGTKLGVGGLINAYRTATEEALQSTKIEVNQLEHGGVLTTDYNHMSQVLHLFDKLDVTIEKQVLEYDCRYTISFRRSHLDHLESTIEPMENTIFERKF</sequence>
<dbReference type="InterPro" id="IPR023582">
    <property type="entry name" value="Impact"/>
</dbReference>
<dbReference type="InterPro" id="IPR020569">
    <property type="entry name" value="UPF0029_Impact_CS"/>
</dbReference>
<keyword evidence="4" id="KW-1185">Reference proteome</keyword>
<dbReference type="InterPro" id="IPR020568">
    <property type="entry name" value="Ribosomal_Su5_D2-typ_SF"/>
</dbReference>
<dbReference type="PANTHER" id="PTHR16301">
    <property type="entry name" value="IMPACT-RELATED"/>
    <property type="match status" value="1"/>
</dbReference>
<dbReference type="GO" id="GO:0006446">
    <property type="term" value="P:regulation of translational initiation"/>
    <property type="evidence" value="ECO:0007669"/>
    <property type="project" value="TreeGrafter"/>
</dbReference>
<dbReference type="GO" id="GO:0005737">
    <property type="term" value="C:cytoplasm"/>
    <property type="evidence" value="ECO:0007669"/>
    <property type="project" value="TreeGrafter"/>
</dbReference>
<evidence type="ECO:0000313" key="4">
    <source>
        <dbReference type="Proteomes" id="UP000484164"/>
    </source>
</evidence>
<comment type="similarity">
    <text evidence="1">Belongs to the IMPACT family.</text>
</comment>
<dbReference type="InterPro" id="IPR036956">
    <property type="entry name" value="Impact_N_sf"/>
</dbReference>
<feature type="domain" description="Impact N-terminal" evidence="2">
    <location>
        <begin position="23"/>
        <end position="128"/>
    </location>
</feature>
<reference evidence="3 4" key="1">
    <citation type="submission" date="2019-10" db="EMBL/GenBank/DDBJ databases">
        <title>Genome sequence of Phaeocystidibacter marisrubri JCM30614 (type strain).</title>
        <authorList>
            <person name="Bowman J.P."/>
        </authorList>
    </citation>
    <scope>NUCLEOTIDE SEQUENCE [LARGE SCALE GENOMIC DNA]</scope>
    <source>
        <strain evidence="3 4">JCM 30614</strain>
    </source>
</reference>
<evidence type="ECO:0000313" key="3">
    <source>
        <dbReference type="EMBL" id="KAB2817770.1"/>
    </source>
</evidence>
<dbReference type="AlphaFoldDB" id="A0A6L3ZKT2"/>
<protein>
    <submittedName>
        <fullName evidence="3">YigZ family protein</fullName>
    </submittedName>
</protein>
<dbReference type="Proteomes" id="UP000484164">
    <property type="component" value="Unassembled WGS sequence"/>
</dbReference>
<dbReference type="RefSeq" id="WP_151692458.1">
    <property type="nucleotide sequence ID" value="NZ_BMGX01000002.1"/>
</dbReference>
<organism evidence="3 4">
    <name type="scientific">Phaeocystidibacter marisrubri</name>
    <dbReference type="NCBI Taxonomy" id="1577780"/>
    <lineage>
        <taxon>Bacteria</taxon>
        <taxon>Pseudomonadati</taxon>
        <taxon>Bacteroidota</taxon>
        <taxon>Flavobacteriia</taxon>
        <taxon>Flavobacteriales</taxon>
        <taxon>Phaeocystidibacteraceae</taxon>
        <taxon>Phaeocystidibacter</taxon>
    </lineage>
</organism>
<dbReference type="PANTHER" id="PTHR16301:SF20">
    <property type="entry name" value="IMPACT FAMILY MEMBER YIGZ"/>
    <property type="match status" value="1"/>
</dbReference>
<dbReference type="SUPFAM" id="SSF54211">
    <property type="entry name" value="Ribosomal protein S5 domain 2-like"/>
    <property type="match status" value="1"/>
</dbReference>
<name>A0A6L3ZKT2_9FLAO</name>
<dbReference type="OrthoDB" id="9813771at2"/>
<comment type="caution">
    <text evidence="3">The sequence shown here is derived from an EMBL/GenBank/DDBJ whole genome shotgun (WGS) entry which is preliminary data.</text>
</comment>
<accession>A0A6L3ZKT2</accession>
<gene>
    <name evidence="3" type="ORF">F8C82_05025</name>
</gene>